<dbReference type="PANTHER" id="PTHR43214:SF41">
    <property type="entry name" value="NITRATE_NITRITE RESPONSE REGULATOR PROTEIN NARP"/>
    <property type="match status" value="1"/>
</dbReference>
<reference evidence="8 9" key="1">
    <citation type="submission" date="2015-05" db="EMBL/GenBank/DDBJ databases">
        <authorList>
            <person name="Tang B."/>
            <person name="Yu Y."/>
        </authorList>
    </citation>
    <scope>NUCLEOTIDE SEQUENCE [LARGE SCALE GENOMIC DNA]</scope>
    <source>
        <strain evidence="8 9">DSM 7029</strain>
    </source>
</reference>
<evidence type="ECO:0000256" key="3">
    <source>
        <dbReference type="ARBA" id="ARBA00023125"/>
    </source>
</evidence>
<dbReference type="InterPro" id="IPR000792">
    <property type="entry name" value="Tscrpt_reg_LuxR_C"/>
</dbReference>
<evidence type="ECO:0000313" key="9">
    <source>
        <dbReference type="Proteomes" id="UP000035352"/>
    </source>
</evidence>
<dbReference type="CDD" id="cd06170">
    <property type="entry name" value="LuxR_C_like"/>
    <property type="match status" value="1"/>
</dbReference>
<dbReference type="KEGG" id="pbh:AAW51_2802"/>
<dbReference type="RefSeq" id="WP_238947593.1">
    <property type="nucleotide sequence ID" value="NZ_CP011371.1"/>
</dbReference>
<dbReference type="Proteomes" id="UP000035352">
    <property type="component" value="Chromosome"/>
</dbReference>
<dbReference type="GO" id="GO:0006355">
    <property type="term" value="P:regulation of DNA-templated transcription"/>
    <property type="evidence" value="ECO:0007669"/>
    <property type="project" value="InterPro"/>
</dbReference>
<dbReference type="STRING" id="413882.AAW51_2802"/>
<dbReference type="InterPro" id="IPR039420">
    <property type="entry name" value="WalR-like"/>
</dbReference>
<dbReference type="InterPro" id="IPR001789">
    <property type="entry name" value="Sig_transdc_resp-reg_receiver"/>
</dbReference>
<evidence type="ECO:0000259" key="7">
    <source>
        <dbReference type="PROSITE" id="PS50110"/>
    </source>
</evidence>
<evidence type="ECO:0000256" key="1">
    <source>
        <dbReference type="ARBA" id="ARBA00022553"/>
    </source>
</evidence>
<feature type="modified residue" description="4-aspartylphosphate" evidence="5">
    <location>
        <position position="67"/>
    </location>
</feature>
<evidence type="ECO:0000256" key="2">
    <source>
        <dbReference type="ARBA" id="ARBA00023015"/>
    </source>
</evidence>
<dbReference type="AlphaFoldDB" id="A0A0G3BNC6"/>
<dbReference type="SUPFAM" id="SSF52172">
    <property type="entry name" value="CheY-like"/>
    <property type="match status" value="1"/>
</dbReference>
<name>A0A0G3BNC6_9BURK</name>
<keyword evidence="3" id="KW-0238">DNA-binding</keyword>
<dbReference type="SUPFAM" id="SSF46894">
    <property type="entry name" value="C-terminal effector domain of the bipartite response regulators"/>
    <property type="match status" value="1"/>
</dbReference>
<organism evidence="8 9">
    <name type="scientific">Caldimonas brevitalea</name>
    <dbReference type="NCBI Taxonomy" id="413882"/>
    <lineage>
        <taxon>Bacteria</taxon>
        <taxon>Pseudomonadati</taxon>
        <taxon>Pseudomonadota</taxon>
        <taxon>Betaproteobacteria</taxon>
        <taxon>Burkholderiales</taxon>
        <taxon>Sphaerotilaceae</taxon>
        <taxon>Caldimonas</taxon>
    </lineage>
</organism>
<dbReference type="GO" id="GO:0000160">
    <property type="term" value="P:phosphorelay signal transduction system"/>
    <property type="evidence" value="ECO:0007669"/>
    <property type="project" value="InterPro"/>
</dbReference>
<keyword evidence="9" id="KW-1185">Reference proteome</keyword>
<dbReference type="SMART" id="SM00448">
    <property type="entry name" value="REC"/>
    <property type="match status" value="1"/>
</dbReference>
<feature type="domain" description="HTH luxR-type" evidence="6">
    <location>
        <begin position="155"/>
        <end position="220"/>
    </location>
</feature>
<dbReference type="PANTHER" id="PTHR43214">
    <property type="entry name" value="TWO-COMPONENT RESPONSE REGULATOR"/>
    <property type="match status" value="1"/>
</dbReference>
<dbReference type="PATRIC" id="fig|413882.6.peg.2924"/>
<dbReference type="Gene3D" id="3.40.50.2300">
    <property type="match status" value="1"/>
</dbReference>
<sequence length="229" mass="25056">MTELLPMPMPLPLQTGVLIADDHRIVREGLKRILSAAAELHVVAEADTGHRALEALGEHKVDVAIVDLSMPGVSGMELIRRIRVEHPEVAVLVFTMHAEEQYAMRAFRAGAHGYLTKDSATEELVPAVRKVAGGGGYVSPGMAERLAMQLNGLRQAPPHTVLTDREFEVFRMIVEGKRLTEIAQALHLSVKTVSTHKSRILDKMGLDSGAALIKYGLQHHLFDDADPPD</sequence>
<dbReference type="PROSITE" id="PS50043">
    <property type="entry name" value="HTH_LUXR_2"/>
    <property type="match status" value="1"/>
</dbReference>
<keyword evidence="1 5" id="KW-0597">Phosphoprotein</keyword>
<accession>A0A0G3BNC6</accession>
<dbReference type="EMBL" id="CP011371">
    <property type="protein sequence ID" value="AKJ29493.1"/>
    <property type="molecule type" value="Genomic_DNA"/>
</dbReference>
<dbReference type="InterPro" id="IPR058245">
    <property type="entry name" value="NreC/VraR/RcsB-like_REC"/>
</dbReference>
<dbReference type="Pfam" id="PF00072">
    <property type="entry name" value="Response_reg"/>
    <property type="match status" value="1"/>
</dbReference>
<keyword evidence="4" id="KW-0804">Transcription</keyword>
<evidence type="ECO:0000256" key="5">
    <source>
        <dbReference type="PROSITE-ProRule" id="PRU00169"/>
    </source>
</evidence>
<dbReference type="InterPro" id="IPR016032">
    <property type="entry name" value="Sig_transdc_resp-reg_C-effctor"/>
</dbReference>
<dbReference type="InterPro" id="IPR011006">
    <property type="entry name" value="CheY-like_superfamily"/>
</dbReference>
<keyword evidence="2" id="KW-0805">Transcription regulation</keyword>
<dbReference type="PRINTS" id="PR00038">
    <property type="entry name" value="HTHLUXR"/>
</dbReference>
<proteinExistence type="predicted"/>
<dbReference type="GO" id="GO:0003677">
    <property type="term" value="F:DNA binding"/>
    <property type="evidence" value="ECO:0007669"/>
    <property type="project" value="UniProtKB-KW"/>
</dbReference>
<protein>
    <submittedName>
        <fullName evidence="8">LuxR family transcriptional regulator</fullName>
    </submittedName>
</protein>
<gene>
    <name evidence="8" type="ORF">AAW51_2802</name>
</gene>
<dbReference type="CDD" id="cd17535">
    <property type="entry name" value="REC_NarL-like"/>
    <property type="match status" value="1"/>
</dbReference>
<dbReference type="SMART" id="SM00421">
    <property type="entry name" value="HTH_LUXR"/>
    <property type="match status" value="1"/>
</dbReference>
<feature type="domain" description="Response regulatory" evidence="7">
    <location>
        <begin position="16"/>
        <end position="132"/>
    </location>
</feature>
<evidence type="ECO:0000256" key="4">
    <source>
        <dbReference type="ARBA" id="ARBA00023163"/>
    </source>
</evidence>
<evidence type="ECO:0000313" key="8">
    <source>
        <dbReference type="EMBL" id="AKJ29493.1"/>
    </source>
</evidence>
<dbReference type="PROSITE" id="PS50110">
    <property type="entry name" value="RESPONSE_REGULATORY"/>
    <property type="match status" value="1"/>
</dbReference>
<dbReference type="Pfam" id="PF00196">
    <property type="entry name" value="GerE"/>
    <property type="match status" value="1"/>
</dbReference>
<evidence type="ECO:0000259" key="6">
    <source>
        <dbReference type="PROSITE" id="PS50043"/>
    </source>
</evidence>